<dbReference type="GO" id="GO:0005783">
    <property type="term" value="C:endoplasmic reticulum"/>
    <property type="evidence" value="ECO:0007669"/>
    <property type="project" value="TreeGrafter"/>
</dbReference>
<keyword evidence="12" id="KW-1185">Reference proteome</keyword>
<feature type="domain" description="Man1/Src1-like C-terminal" evidence="9">
    <location>
        <begin position="448"/>
        <end position="795"/>
    </location>
</feature>
<evidence type="ECO:0000256" key="3">
    <source>
        <dbReference type="ARBA" id="ARBA00022692"/>
    </source>
</evidence>
<keyword evidence="6" id="KW-0539">Nucleus</keyword>
<organism evidence="11 12">
    <name type="scientific">Geotrichum candidum</name>
    <name type="common">Oospora lactis</name>
    <name type="synonym">Dipodascus geotrichum</name>
    <dbReference type="NCBI Taxonomy" id="1173061"/>
    <lineage>
        <taxon>Eukaryota</taxon>
        <taxon>Fungi</taxon>
        <taxon>Dikarya</taxon>
        <taxon>Ascomycota</taxon>
        <taxon>Saccharomycotina</taxon>
        <taxon>Dipodascomycetes</taxon>
        <taxon>Dipodascales</taxon>
        <taxon>Dipodascaceae</taxon>
        <taxon>Geotrichum</taxon>
    </lineage>
</organism>
<evidence type="ECO:0000256" key="7">
    <source>
        <dbReference type="SAM" id="MobiDB-lite"/>
    </source>
</evidence>
<dbReference type="EMBL" id="CCBN010000020">
    <property type="protein sequence ID" value="CDO57320.1"/>
    <property type="molecule type" value="Genomic_DNA"/>
</dbReference>
<feature type="region of interest" description="Disordered" evidence="7">
    <location>
        <begin position="63"/>
        <end position="344"/>
    </location>
</feature>
<dbReference type="AlphaFoldDB" id="A0A0J9XJY2"/>
<dbReference type="GO" id="GO:0034399">
    <property type="term" value="C:nuclear periphery"/>
    <property type="evidence" value="ECO:0007669"/>
    <property type="project" value="TreeGrafter"/>
</dbReference>
<evidence type="ECO:0000259" key="10">
    <source>
        <dbReference type="Pfam" id="PF12949"/>
    </source>
</evidence>
<dbReference type="Gene3D" id="1.10.10.1180">
    <property type="entry name" value="MAN1, winged-helix domain"/>
    <property type="match status" value="1"/>
</dbReference>
<proteinExistence type="predicted"/>
<dbReference type="InterPro" id="IPR025856">
    <property type="entry name" value="HeH/LEM_domain"/>
</dbReference>
<accession>A0A0J9XJY2</accession>
<comment type="subcellular location">
    <subcellularLocation>
        <location evidence="1">Nucleus inner membrane</location>
    </subcellularLocation>
</comment>
<evidence type="ECO:0000256" key="5">
    <source>
        <dbReference type="ARBA" id="ARBA00023136"/>
    </source>
</evidence>
<keyword evidence="3 8" id="KW-0812">Transmembrane</keyword>
<dbReference type="GO" id="GO:0071763">
    <property type="term" value="P:nuclear membrane organization"/>
    <property type="evidence" value="ECO:0007669"/>
    <property type="project" value="TreeGrafter"/>
</dbReference>
<evidence type="ECO:0000256" key="2">
    <source>
        <dbReference type="ARBA" id="ARBA00022553"/>
    </source>
</evidence>
<evidence type="ECO:0000259" key="9">
    <source>
        <dbReference type="Pfam" id="PF09402"/>
    </source>
</evidence>
<evidence type="ECO:0000256" key="8">
    <source>
        <dbReference type="SAM" id="Phobius"/>
    </source>
</evidence>
<sequence>MDNYDYLEPSFNPKTLRIAELRKILIFHEIDFVTGAKKGDLVEAFQRGIVPQRAKLLLEVTNATSPSATRSSNPIQNASLASSTRRRSRLNDESPPARKTRQQQQLDSAIFDDESKPAKISPNRRRHRSLAKPFVDPGNIEDNATPVSEEKVTPVKTITPRPNRRRSSSFSKSAHKELNLDHLSSSAEKKLDSDAKTTSSEAERRERIDKSPFSNVNFFQSASPDPKPVIKKEKRKRQHDDEPYSARKKRELEESIKQESFATPTKASHRQANATSSTSKTDYNKEHDTTLHTAAEGRTPKRSSELKQPPHTDPGKGSARSTGFVDATYSVGKKQPGLFHPGAGRKLSFMPDVDQLNVSKEFSKQLINSSPIKHEKKLDTAKNEKIDISEEEDIEIPSDDDEVDLSEEKEDSSELSSSEQGDDEEDVDQSETTPDKFSLTQIVGVLLFFILGTALARWWIIERINAGYCDVGFVNWKPHYSHFTPTKISDYFDPEYFRDRGSQVLDYIRPGCQNCPAHAQCYRGFKAVCDPGFVKKQSILGHFLPIRPTCEPDTQKQRRVKAIANKALEILGQRNVDFQCGKYKGENGLDARELHDAIHKLTSVTLDKDEFQDLWTSAVADIENHDDITVRQISTNVAPPTVTSPAEQVTKHYISKSLTNIPWGCAVKLSILRRLDQHKYKLTLAGLVLIAIVTLRNYLRAREAERRCVTECATAVFARLKEQKRLAETDSNGLTVKFVPVPYLLSELLAGQQPHTAKYNRVRSAVERVVESNPLVRAKQHNVEGEIMRVWEWVGV</sequence>
<dbReference type="InterPro" id="IPR041885">
    <property type="entry name" value="MAN1_winged_helix_dom"/>
</dbReference>
<evidence type="ECO:0000313" key="12">
    <source>
        <dbReference type="Proteomes" id="UP000242525"/>
    </source>
</evidence>
<keyword evidence="2" id="KW-0597">Phosphoprotein</keyword>
<dbReference type="Pfam" id="PF09402">
    <property type="entry name" value="MSC"/>
    <property type="match status" value="1"/>
</dbReference>
<name>A0A0J9XJY2_GEOCN</name>
<feature type="compositionally biased region" description="Basic and acidic residues" evidence="7">
    <location>
        <begin position="187"/>
        <end position="210"/>
    </location>
</feature>
<dbReference type="PANTHER" id="PTHR47808">
    <property type="entry name" value="INNER NUCLEAR MEMBRANE PROTEIN HEH2-RELATED"/>
    <property type="match status" value="1"/>
</dbReference>
<dbReference type="PANTHER" id="PTHR47808:SF2">
    <property type="entry name" value="LEM DOMAIN-CONTAINING PROTEIN 2"/>
    <property type="match status" value="1"/>
</dbReference>
<feature type="compositionally biased region" description="Polar residues" evidence="7">
    <location>
        <begin position="258"/>
        <end position="281"/>
    </location>
</feature>
<dbReference type="OrthoDB" id="2503928at2759"/>
<comment type="caution">
    <text evidence="11">The sequence shown here is derived from an EMBL/GenBank/DDBJ whole genome shotgun (WGS) entry which is preliminary data.</text>
</comment>
<evidence type="ECO:0000313" key="11">
    <source>
        <dbReference type="EMBL" id="CDO57320.1"/>
    </source>
</evidence>
<feature type="compositionally biased region" description="Basic and acidic residues" evidence="7">
    <location>
        <begin position="376"/>
        <end position="388"/>
    </location>
</feature>
<feature type="region of interest" description="Disordered" evidence="7">
    <location>
        <begin position="376"/>
        <end position="433"/>
    </location>
</feature>
<evidence type="ECO:0000256" key="6">
    <source>
        <dbReference type="ARBA" id="ARBA00023242"/>
    </source>
</evidence>
<dbReference type="InterPro" id="IPR044780">
    <property type="entry name" value="Heh2/Src1"/>
</dbReference>
<evidence type="ECO:0000256" key="4">
    <source>
        <dbReference type="ARBA" id="ARBA00022989"/>
    </source>
</evidence>
<feature type="compositionally biased region" description="Acidic residues" evidence="7">
    <location>
        <begin position="389"/>
        <end position="413"/>
    </location>
</feature>
<feature type="compositionally biased region" description="Basic and acidic residues" evidence="7">
    <location>
        <begin position="238"/>
        <end position="257"/>
    </location>
</feature>
<dbReference type="Proteomes" id="UP000242525">
    <property type="component" value="Unassembled WGS sequence"/>
</dbReference>
<feature type="domain" description="HeH/LEM" evidence="10">
    <location>
        <begin position="13"/>
        <end position="46"/>
    </location>
</feature>
<keyword evidence="5 8" id="KW-0472">Membrane</keyword>
<feature type="compositionally biased region" description="Polar residues" evidence="7">
    <location>
        <begin position="212"/>
        <end position="223"/>
    </location>
</feature>
<dbReference type="Pfam" id="PF12949">
    <property type="entry name" value="HeH"/>
    <property type="match status" value="1"/>
</dbReference>
<protein>
    <submittedName>
        <fullName evidence="11">Similar to Saccharomyces cerevisiae YML034W SRC1 Inner nuclear membrane protein</fullName>
    </submittedName>
</protein>
<dbReference type="GO" id="GO:0003682">
    <property type="term" value="F:chromatin binding"/>
    <property type="evidence" value="ECO:0007669"/>
    <property type="project" value="InterPro"/>
</dbReference>
<dbReference type="CDD" id="cd12935">
    <property type="entry name" value="LEM_like"/>
    <property type="match status" value="1"/>
</dbReference>
<gene>
    <name evidence="11" type="ORF">BN980_GECA20s01099g</name>
</gene>
<reference evidence="11" key="1">
    <citation type="submission" date="2014-03" db="EMBL/GenBank/DDBJ databases">
        <authorList>
            <person name="Casaregola S."/>
        </authorList>
    </citation>
    <scope>NUCLEOTIDE SEQUENCE [LARGE SCALE GENOMIC DNA]</scope>
    <source>
        <strain evidence="11">CLIB 918</strain>
    </source>
</reference>
<feature type="compositionally biased region" description="Basic and acidic residues" evidence="7">
    <location>
        <begin position="298"/>
        <end position="314"/>
    </location>
</feature>
<dbReference type="InterPro" id="IPR018996">
    <property type="entry name" value="Man1/Src1-like_C"/>
</dbReference>
<keyword evidence="4 8" id="KW-1133">Transmembrane helix</keyword>
<feature type="compositionally biased region" description="Polar residues" evidence="7">
    <location>
        <begin position="63"/>
        <end position="77"/>
    </location>
</feature>
<dbReference type="GO" id="GO:0005637">
    <property type="term" value="C:nuclear inner membrane"/>
    <property type="evidence" value="ECO:0007669"/>
    <property type="project" value="UniProtKB-SubCell"/>
</dbReference>
<feature type="compositionally biased region" description="Acidic residues" evidence="7">
    <location>
        <begin position="420"/>
        <end position="429"/>
    </location>
</feature>
<feature type="transmembrane region" description="Helical" evidence="8">
    <location>
        <begin position="682"/>
        <end position="699"/>
    </location>
</feature>
<dbReference type="STRING" id="1173061.A0A0J9XJY2"/>
<evidence type="ECO:0000256" key="1">
    <source>
        <dbReference type="ARBA" id="ARBA00004540"/>
    </source>
</evidence>